<feature type="transmembrane region" description="Helical" evidence="7">
    <location>
        <begin position="1067"/>
        <end position="1086"/>
    </location>
</feature>
<evidence type="ECO:0000256" key="5">
    <source>
        <dbReference type="RuleBase" id="RU003953"/>
    </source>
</evidence>
<feature type="domain" description="tRNA nucleotidyltransferase/poly(A) polymerase RNA and SrmB- binding" evidence="9">
    <location>
        <begin position="331"/>
        <end position="389"/>
    </location>
</feature>
<dbReference type="PANTHER" id="PTHR22696:SF1">
    <property type="entry name" value="E3 UBIQUITIN-PROTEIN LIGASE RNF26"/>
    <property type="match status" value="1"/>
</dbReference>
<name>S3CVQ2_OPHP1</name>
<feature type="transmembrane region" description="Helical" evidence="7">
    <location>
        <begin position="1298"/>
        <end position="1323"/>
    </location>
</feature>
<dbReference type="CDD" id="cd05398">
    <property type="entry name" value="NT_ClassII-CCAase"/>
    <property type="match status" value="1"/>
</dbReference>
<dbReference type="InterPro" id="IPR032828">
    <property type="entry name" value="PolyA_RNA-bd"/>
</dbReference>
<dbReference type="Gene3D" id="3.30.460.10">
    <property type="entry name" value="Beta Polymerase, domain 2"/>
    <property type="match status" value="1"/>
</dbReference>
<keyword evidence="2 5" id="KW-0808">Transferase</keyword>
<evidence type="ECO:0000256" key="7">
    <source>
        <dbReference type="SAM" id="Phobius"/>
    </source>
</evidence>
<dbReference type="GO" id="GO:0006511">
    <property type="term" value="P:ubiquitin-dependent protein catabolic process"/>
    <property type="evidence" value="ECO:0007669"/>
    <property type="project" value="TreeGrafter"/>
</dbReference>
<sequence>MVRPCRRDCFPVFLSNTAGTHLPRRATECLMLWSAFKPGSRLLSRGRAVVAGSVSARPSPSPSFALPISAASSYSRFLYISRPSFHMKRKLESTAPGFEDNSTPSKRIPSGRSAPESPMATTTLELTERELKLKNLLLDVAQFIDKSEDHPAEPLVLRWAGGWVRDKLLGQASHDIDTAINSMTGFTFALKMQQFCADPANTQRHGMAAKDLGSLHKVEANPDKSKHLETATVRIFDMDVDFVNLRKETYAADSRNPQMEFGTAEEDALRRDATVNALFYNLKTGLVEDFTGGLRDMDDKRIQTPLEPLQTFTDDPLRVLRLVRFASRLQFTIDPNVEKYMADPRVVDALLLKISRERVGIEVEKMLKGKYPRDSLHLIDRLGLYHTIFTDPAQPGLTKPDLTGWAATYECLDFLEKTKTPGSIYDVLVRTEEAQFFSWMLAAITPWGSIAPPPPPAKSNSRPPPPPAVLALREGIRGTNKLCDVVNGAYRHREQITSLKQAVCDKAPYLNERDRFGMAIREWEARGSNWKLQPHHGIASSDTLLLRASSSRLSPRPRLFCSIVVHRAPSPILLRAPVAERPILSDDGLLIVIAQRRRFTDKLHRRLHRLLLRPYSPYLLYVRSTKQPSPPNYSIYHQPAMAEALVPPAGLPLDNPNAWHNFSLWTAQHLAFLNMTRITPSLDDIVWAGPRMVKKLGRLGSLISNPDAIGGFAGLGNVGQHVIADATDAAGNALQGTAPAAHAAAFSTVAAVTTSAGAAAVDQDFVASITASASRFSLEGARGLGSLFSYATSKWALSCVAVALILNRTYIFAATRRRVRLRWPVRLLLRSFPILSFLFQGRRLLQSIQCQTSPDFAELRWGNASKHSDLMFTEASAFLHGMSSNLLLNPTDEASCRSIRMVPQDRYAPTSDLRGSLSLLWPLFLFFCISSFIETIISAIQGRPLVAETGMTIFEHSLAFAEADAAVSNQLGWSAFPGSASPASSTFTSSTTSSTLAAVFSAATGAASSTGTASGTAIAMSRSAILARVNTPPEVLLLAFLSCMSHVTSHILGVFNLQSRFRLISTGFWALCFMGSIVWSVVSFSLDDPAAQSLLRFPTVSIVGFIPHMLVLTGIVICCSIYFFALFLSAISQEPDIFTGGRQQVSFRERLAHAHANMQANLPMGNVRVGMEMDFYTALLRVGFDAITMASEAVYLNEDRRVSLRSHTWLEDERYNELQELRSRWLGSDLPGSRFDAIGATGLVPVPGSKLGGFSTGYSRERAAQRGSQGKQPERIRPARSGIGASERSSRWLMAAEYLAHVGKLIATFSALYVFKALAWIGIGNQPQWLRRIAQRRKSDGTSSQNSTNSDQASAEEDSRREWLVSNTARVPIQRKGQIDVEHEVRKRYAAAAAKDLSRSRLDDDQEIDNKLYRWWLNNGWWGEVDASGDYEPSVASDDDVSSVISAFDAADREAGWEDDVGGSADENDGQRTPTQRSPWRSRESSPATHDITMQPSDLARLLDPQSPEERSEAQALAAHLNSDGILTRSAYDRYRRRQRVEVLASSRYGLGGAGGSVRQRLANFLPNTRMTPDEEAGLLEQILLSRRAAMCPPDDDESYGASTGLDAAPSWANGASGLGPDGPQCVVCQSAPRTIIVWPCRCLSLCDDCRVSLAMNNFDKCVCCRREVTSFSRIFVP</sequence>
<dbReference type="SUPFAM" id="SSF81301">
    <property type="entry name" value="Nucleotidyltransferase"/>
    <property type="match status" value="1"/>
</dbReference>
<keyword evidence="4 5" id="KW-0694">RNA-binding</keyword>
<dbReference type="GO" id="GO:0005739">
    <property type="term" value="C:mitochondrion"/>
    <property type="evidence" value="ECO:0007669"/>
    <property type="project" value="UniProtKB-ARBA"/>
</dbReference>
<keyword evidence="7" id="KW-1133">Transmembrane helix</keyword>
<dbReference type="EMBL" id="KE148146">
    <property type="protein sequence ID" value="EPE10773.1"/>
    <property type="molecule type" value="Genomic_DNA"/>
</dbReference>
<dbReference type="Pfam" id="PF13920">
    <property type="entry name" value="zf-C3HC4_3"/>
    <property type="match status" value="1"/>
</dbReference>
<feature type="domain" description="Poly A polymerase head" evidence="8">
    <location>
        <begin position="158"/>
        <end position="302"/>
    </location>
</feature>
<keyword evidence="7" id="KW-0812">Transmembrane</keyword>
<evidence type="ECO:0000313" key="10">
    <source>
        <dbReference type="EMBL" id="EPE10773.1"/>
    </source>
</evidence>
<reference evidence="10 11" key="1">
    <citation type="journal article" date="2013" name="BMC Genomics">
        <title>The genome and transcriptome of the pine saprophyte Ophiostoma piceae, and a comparison with the bark beetle-associated pine pathogen Grosmannia clavigera.</title>
        <authorList>
            <person name="Haridas S."/>
            <person name="Wang Y."/>
            <person name="Lim L."/>
            <person name="Massoumi Alamouti S."/>
            <person name="Jackman S."/>
            <person name="Docking R."/>
            <person name="Robertson G."/>
            <person name="Birol I."/>
            <person name="Bohlmann J."/>
            <person name="Breuil C."/>
        </authorList>
    </citation>
    <scope>NUCLEOTIDE SEQUENCE [LARGE SCALE GENOMIC DNA]</scope>
    <source>
        <strain evidence="10 11">UAMH 11346</strain>
    </source>
</reference>
<dbReference type="GO" id="GO:0003723">
    <property type="term" value="F:RNA binding"/>
    <property type="evidence" value="ECO:0007669"/>
    <property type="project" value="UniProtKB-KW"/>
</dbReference>
<feature type="region of interest" description="Disordered" evidence="6">
    <location>
        <begin position="1259"/>
        <end position="1283"/>
    </location>
</feature>
<feature type="region of interest" description="Disordered" evidence="6">
    <location>
        <begin position="1455"/>
        <end position="1497"/>
    </location>
</feature>
<feature type="region of interest" description="Disordered" evidence="6">
    <location>
        <begin position="93"/>
        <end position="120"/>
    </location>
</feature>
<feature type="transmembrane region" description="Helical" evidence="7">
    <location>
        <begin position="919"/>
        <end position="940"/>
    </location>
</feature>
<evidence type="ECO:0000256" key="1">
    <source>
        <dbReference type="ARBA" id="ARBA00007265"/>
    </source>
</evidence>
<dbReference type="GO" id="GO:0016567">
    <property type="term" value="P:protein ubiquitination"/>
    <property type="evidence" value="ECO:0007669"/>
    <property type="project" value="TreeGrafter"/>
</dbReference>
<dbReference type="HOGENOM" id="CLU_241569_0_0_1"/>
<dbReference type="GO" id="GO:0016874">
    <property type="term" value="F:ligase activity"/>
    <property type="evidence" value="ECO:0007669"/>
    <property type="project" value="UniProtKB-KW"/>
</dbReference>
<evidence type="ECO:0000256" key="4">
    <source>
        <dbReference type="ARBA" id="ARBA00022884"/>
    </source>
</evidence>
<dbReference type="Gene3D" id="1.10.3090.10">
    <property type="entry name" value="cca-adding enzyme, domain 2"/>
    <property type="match status" value="1"/>
</dbReference>
<dbReference type="GO" id="GO:0001680">
    <property type="term" value="P:tRNA 3'-terminal CCA addition"/>
    <property type="evidence" value="ECO:0007669"/>
    <property type="project" value="UniProtKB-ARBA"/>
</dbReference>
<keyword evidence="7" id="KW-0472">Membrane</keyword>
<dbReference type="GO" id="GO:0016779">
    <property type="term" value="F:nucleotidyltransferase activity"/>
    <property type="evidence" value="ECO:0007669"/>
    <property type="project" value="InterPro"/>
</dbReference>
<keyword evidence="3" id="KW-0547">Nucleotide-binding</keyword>
<dbReference type="Gene3D" id="3.30.40.10">
    <property type="entry name" value="Zinc/RING finger domain, C3HC4 (zinc finger)"/>
    <property type="match status" value="1"/>
</dbReference>
<feature type="transmembrane region" description="Helical" evidence="7">
    <location>
        <begin position="1035"/>
        <end position="1055"/>
    </location>
</feature>
<evidence type="ECO:0000259" key="8">
    <source>
        <dbReference type="Pfam" id="PF01743"/>
    </source>
</evidence>
<evidence type="ECO:0000313" key="11">
    <source>
        <dbReference type="Proteomes" id="UP000016923"/>
    </source>
</evidence>
<evidence type="ECO:0000256" key="2">
    <source>
        <dbReference type="ARBA" id="ARBA00022679"/>
    </source>
</evidence>
<dbReference type="STRING" id="1262450.S3CVQ2"/>
<dbReference type="Pfam" id="PF01743">
    <property type="entry name" value="PolyA_pol"/>
    <property type="match status" value="1"/>
</dbReference>
<gene>
    <name evidence="10" type="ORF">F503_05868</name>
</gene>
<keyword evidence="10" id="KW-0436">Ligase</keyword>
<comment type="similarity">
    <text evidence="1 5">Belongs to the tRNA nucleotidyltransferase/poly(A) polymerase family.</text>
</comment>
<feature type="transmembrane region" description="Helical" evidence="7">
    <location>
        <begin position="1106"/>
        <end position="1128"/>
    </location>
</feature>
<evidence type="ECO:0000256" key="6">
    <source>
        <dbReference type="SAM" id="MobiDB-lite"/>
    </source>
</evidence>
<dbReference type="VEuPathDB" id="FungiDB:F503_05868"/>
<dbReference type="PANTHER" id="PTHR22696">
    <property type="entry name" value="E3 UBIQUITIN-PROTEIN LIGASE RNF26"/>
    <property type="match status" value="1"/>
</dbReference>
<dbReference type="GO" id="GO:0061630">
    <property type="term" value="F:ubiquitin protein ligase activity"/>
    <property type="evidence" value="ECO:0007669"/>
    <property type="project" value="TreeGrafter"/>
</dbReference>
<organism evidence="10 11">
    <name type="scientific">Ophiostoma piceae (strain UAMH 11346)</name>
    <name type="common">Sap stain fungus</name>
    <dbReference type="NCBI Taxonomy" id="1262450"/>
    <lineage>
        <taxon>Eukaryota</taxon>
        <taxon>Fungi</taxon>
        <taxon>Dikarya</taxon>
        <taxon>Ascomycota</taxon>
        <taxon>Pezizomycotina</taxon>
        <taxon>Sordariomycetes</taxon>
        <taxon>Sordariomycetidae</taxon>
        <taxon>Ophiostomatales</taxon>
        <taxon>Ophiostomataceae</taxon>
        <taxon>Ophiostoma</taxon>
    </lineage>
</organism>
<dbReference type="Proteomes" id="UP000016923">
    <property type="component" value="Unassembled WGS sequence"/>
</dbReference>
<dbReference type="GO" id="GO:0000166">
    <property type="term" value="F:nucleotide binding"/>
    <property type="evidence" value="ECO:0007669"/>
    <property type="project" value="UniProtKB-KW"/>
</dbReference>
<dbReference type="OrthoDB" id="66726at2759"/>
<accession>S3CVQ2</accession>
<dbReference type="GO" id="GO:0140101">
    <property type="term" value="F:catalytic activity, acting on a tRNA"/>
    <property type="evidence" value="ECO:0007669"/>
    <property type="project" value="UniProtKB-ARBA"/>
</dbReference>
<dbReference type="eggNOG" id="KOG2159">
    <property type="taxonomic scope" value="Eukaryota"/>
</dbReference>
<dbReference type="CDD" id="cd16616">
    <property type="entry name" value="mRING-HC-C4C4_Asi1p-like"/>
    <property type="match status" value="1"/>
</dbReference>
<proteinExistence type="inferred from homology"/>
<dbReference type="FunFam" id="3.30.460.10:FF:000019">
    <property type="entry name" value="tRNA nucleotidyltransferase cca2"/>
    <property type="match status" value="1"/>
</dbReference>
<evidence type="ECO:0000256" key="3">
    <source>
        <dbReference type="ARBA" id="ARBA00022741"/>
    </source>
</evidence>
<dbReference type="InterPro" id="IPR013083">
    <property type="entry name" value="Znf_RING/FYVE/PHD"/>
</dbReference>
<evidence type="ECO:0000259" key="9">
    <source>
        <dbReference type="Pfam" id="PF12627"/>
    </source>
</evidence>
<feature type="compositionally biased region" description="Polar residues" evidence="6">
    <location>
        <begin position="1341"/>
        <end position="1353"/>
    </location>
</feature>
<dbReference type="InterPro" id="IPR043519">
    <property type="entry name" value="NT_sf"/>
</dbReference>
<feature type="region of interest" description="Disordered" evidence="6">
    <location>
        <begin position="1335"/>
        <end position="1362"/>
    </location>
</feature>
<dbReference type="Pfam" id="PF12627">
    <property type="entry name" value="PolyA_pol_RNAbd"/>
    <property type="match status" value="1"/>
</dbReference>
<protein>
    <submittedName>
        <fullName evidence="10">Ubiquitin-protein ligase</fullName>
    </submittedName>
</protein>
<dbReference type="SUPFAM" id="SSF81891">
    <property type="entry name" value="Poly A polymerase C-terminal region-like"/>
    <property type="match status" value="1"/>
</dbReference>
<dbReference type="InterPro" id="IPR002646">
    <property type="entry name" value="PolA_pol_head_dom"/>
</dbReference>
<keyword evidence="11" id="KW-1185">Reference proteome</keyword>
<feature type="compositionally biased region" description="Polar residues" evidence="6">
    <location>
        <begin position="1471"/>
        <end position="1496"/>
    </location>
</feature>